<comment type="similarity">
    <text evidence="1">Belongs to the metallo-dependent hydrolases superfamily. ACMSD family.</text>
</comment>
<keyword evidence="4" id="KW-0862">Zinc</keyword>
<keyword evidence="9" id="KW-0732">Signal</keyword>
<organism evidence="11 12">
    <name type="scientific">Dactylonectria estremocensis</name>
    <dbReference type="NCBI Taxonomy" id="1079267"/>
    <lineage>
        <taxon>Eukaryota</taxon>
        <taxon>Fungi</taxon>
        <taxon>Dikarya</taxon>
        <taxon>Ascomycota</taxon>
        <taxon>Pezizomycotina</taxon>
        <taxon>Sordariomycetes</taxon>
        <taxon>Hypocreomycetidae</taxon>
        <taxon>Hypocreales</taxon>
        <taxon>Nectriaceae</taxon>
        <taxon>Dactylonectria</taxon>
    </lineage>
</organism>
<evidence type="ECO:0000256" key="6">
    <source>
        <dbReference type="ARBA" id="ARBA00036832"/>
    </source>
</evidence>
<dbReference type="GO" id="GO:0046872">
    <property type="term" value="F:metal ion binding"/>
    <property type="evidence" value="ECO:0007669"/>
    <property type="project" value="UniProtKB-KW"/>
</dbReference>
<keyword evidence="2" id="KW-0479">Metal-binding</keyword>
<gene>
    <name evidence="11" type="ORF">B0J13DRAFT_445152</name>
</gene>
<evidence type="ECO:0000256" key="2">
    <source>
        <dbReference type="ARBA" id="ARBA00022723"/>
    </source>
</evidence>
<dbReference type="GO" id="GO:0047596">
    <property type="term" value="F:6-methylsalicylate decarboxylase activity"/>
    <property type="evidence" value="ECO:0007669"/>
    <property type="project" value="UniProtKB-EC"/>
</dbReference>
<evidence type="ECO:0000256" key="9">
    <source>
        <dbReference type="SAM" id="SignalP"/>
    </source>
</evidence>
<evidence type="ECO:0000259" key="10">
    <source>
        <dbReference type="Pfam" id="PF04909"/>
    </source>
</evidence>
<evidence type="ECO:0000313" key="11">
    <source>
        <dbReference type="EMBL" id="KAH7142925.1"/>
    </source>
</evidence>
<comment type="caution">
    <text evidence="11">The sequence shown here is derived from an EMBL/GenBank/DDBJ whole genome shotgun (WGS) entry which is preliminary data.</text>
</comment>
<dbReference type="OrthoDB" id="2832284at2759"/>
<dbReference type="Pfam" id="PF04909">
    <property type="entry name" value="Amidohydro_2"/>
    <property type="match status" value="1"/>
</dbReference>
<keyword evidence="12" id="KW-1185">Reference proteome</keyword>
<evidence type="ECO:0000256" key="5">
    <source>
        <dbReference type="ARBA" id="ARBA00023239"/>
    </source>
</evidence>
<dbReference type="InterPro" id="IPR032466">
    <property type="entry name" value="Metal_Hydrolase"/>
</dbReference>
<protein>
    <recommendedName>
        <fullName evidence="7">6-methylsalicylate decarboxylase</fullName>
        <ecNumber evidence="7">4.1.1.52</ecNumber>
    </recommendedName>
</protein>
<evidence type="ECO:0000256" key="4">
    <source>
        <dbReference type="ARBA" id="ARBA00022833"/>
    </source>
</evidence>
<keyword evidence="3 8" id="KW-0210">Decarboxylase</keyword>
<feature type="domain" description="Amidohydrolase-related" evidence="10">
    <location>
        <begin position="23"/>
        <end position="305"/>
    </location>
</feature>
<dbReference type="SUPFAM" id="SSF51556">
    <property type="entry name" value="Metallo-dependent hydrolases"/>
    <property type="match status" value="1"/>
</dbReference>
<dbReference type="EC" id="4.1.1.52" evidence="7"/>
<feature type="chain" id="PRO_5040408368" description="6-methylsalicylate decarboxylase" evidence="9">
    <location>
        <begin position="21"/>
        <end position="348"/>
    </location>
</feature>
<dbReference type="EMBL" id="JAGMUU010000011">
    <property type="protein sequence ID" value="KAH7142925.1"/>
    <property type="molecule type" value="Genomic_DNA"/>
</dbReference>
<evidence type="ECO:0000313" key="12">
    <source>
        <dbReference type="Proteomes" id="UP000717696"/>
    </source>
</evidence>
<dbReference type="AlphaFoldDB" id="A0A9P9ES85"/>
<accession>A0A9P9ES85</accession>
<dbReference type="InterPro" id="IPR032465">
    <property type="entry name" value="ACMSD"/>
</dbReference>
<evidence type="ECO:0000256" key="1">
    <source>
        <dbReference type="ARBA" id="ARBA00005871"/>
    </source>
</evidence>
<dbReference type="InterPro" id="IPR006680">
    <property type="entry name" value="Amidohydro-rel"/>
</dbReference>
<dbReference type="Gene3D" id="3.20.20.140">
    <property type="entry name" value="Metal-dependent hydrolases"/>
    <property type="match status" value="1"/>
</dbReference>
<evidence type="ECO:0000256" key="8">
    <source>
        <dbReference type="RuleBase" id="RU366045"/>
    </source>
</evidence>
<evidence type="ECO:0000256" key="7">
    <source>
        <dbReference type="ARBA" id="ARBA00038889"/>
    </source>
</evidence>
<name>A0A9P9ES85_9HYPO</name>
<comment type="catalytic activity">
    <reaction evidence="6">
        <text>6-methylsalicylate + H(+) = 3-methylphenol + CO2</text>
        <dbReference type="Rhea" id="RHEA:23112"/>
        <dbReference type="ChEBI" id="CHEBI:15378"/>
        <dbReference type="ChEBI" id="CHEBI:16526"/>
        <dbReference type="ChEBI" id="CHEBI:17231"/>
        <dbReference type="ChEBI" id="CHEBI:36658"/>
        <dbReference type="EC" id="4.1.1.52"/>
    </reaction>
    <physiologicalReaction direction="left-to-right" evidence="6">
        <dbReference type="Rhea" id="RHEA:23113"/>
    </physiologicalReaction>
</comment>
<evidence type="ECO:0000256" key="3">
    <source>
        <dbReference type="ARBA" id="ARBA00022793"/>
    </source>
</evidence>
<sequence>MVRLCAFFTFISTLASALEAGHVDTHIHALPPPYINALAAAGGDPWGFSTPDWTLEATIRSMDQTQTSFAILSLSTPGIPIAGTGEAARTLTRTLNNYFGNATNEACYRNRIGFFGVLPDWQDVNGTLNELDYLYRKQKLCNGVTAYTTYGDKLLGDPMFAPIWEKLQKYKALVFVHPGALAVNPTFIASALPQSIVDFPLATTRSAVDLVMTRTLRRCPDVDVILSHAGGAVPFIGRRAIGSLTIPEVAKAMAYNSMQAQDDFKRFYYDIAGSTSSAQLNGLLDFAESSHILFGSDFPYAPQPAINTLLDEYTAFVTSNSRGGLVNPESLTKNALELLNKHAQKKRF</sequence>
<dbReference type="PANTHER" id="PTHR21240">
    <property type="entry name" value="2-AMINO-3-CARBOXYLMUCONATE-6-SEMIALDEHYDE DECARBOXYLASE"/>
    <property type="match status" value="1"/>
</dbReference>
<dbReference type="GO" id="GO:0019748">
    <property type="term" value="P:secondary metabolic process"/>
    <property type="evidence" value="ECO:0007669"/>
    <property type="project" value="TreeGrafter"/>
</dbReference>
<keyword evidence="5 8" id="KW-0456">Lyase</keyword>
<reference evidence="11" key="1">
    <citation type="journal article" date="2021" name="Nat. Commun.">
        <title>Genetic determinants of endophytism in the Arabidopsis root mycobiome.</title>
        <authorList>
            <person name="Mesny F."/>
            <person name="Miyauchi S."/>
            <person name="Thiergart T."/>
            <person name="Pickel B."/>
            <person name="Atanasova L."/>
            <person name="Karlsson M."/>
            <person name="Huettel B."/>
            <person name="Barry K.W."/>
            <person name="Haridas S."/>
            <person name="Chen C."/>
            <person name="Bauer D."/>
            <person name="Andreopoulos W."/>
            <person name="Pangilinan J."/>
            <person name="LaButti K."/>
            <person name="Riley R."/>
            <person name="Lipzen A."/>
            <person name="Clum A."/>
            <person name="Drula E."/>
            <person name="Henrissat B."/>
            <person name="Kohler A."/>
            <person name="Grigoriev I.V."/>
            <person name="Martin F.M."/>
            <person name="Hacquard S."/>
        </authorList>
    </citation>
    <scope>NUCLEOTIDE SEQUENCE</scope>
    <source>
        <strain evidence="11">MPI-CAGE-AT-0021</strain>
    </source>
</reference>
<dbReference type="GO" id="GO:0016787">
    <property type="term" value="F:hydrolase activity"/>
    <property type="evidence" value="ECO:0007669"/>
    <property type="project" value="InterPro"/>
</dbReference>
<dbReference type="PANTHER" id="PTHR21240:SF29">
    <property type="entry name" value="AMIDOHYDROLASE-RELATED DOMAIN-CONTAINING PROTEIN"/>
    <property type="match status" value="1"/>
</dbReference>
<dbReference type="GO" id="GO:0005829">
    <property type="term" value="C:cytosol"/>
    <property type="evidence" value="ECO:0007669"/>
    <property type="project" value="TreeGrafter"/>
</dbReference>
<dbReference type="Proteomes" id="UP000717696">
    <property type="component" value="Unassembled WGS sequence"/>
</dbReference>
<proteinExistence type="inferred from homology"/>
<feature type="signal peptide" evidence="9">
    <location>
        <begin position="1"/>
        <end position="20"/>
    </location>
</feature>